<keyword evidence="3" id="KW-1185">Reference proteome</keyword>
<dbReference type="InterPro" id="IPR000073">
    <property type="entry name" value="AB_hydrolase_1"/>
</dbReference>
<name>A0A5J5K7Z4_9ACTN</name>
<dbReference type="SUPFAM" id="SSF53474">
    <property type="entry name" value="alpha/beta-Hydrolases"/>
    <property type="match status" value="1"/>
</dbReference>
<reference evidence="2 3" key="1">
    <citation type="submission" date="2019-09" db="EMBL/GenBank/DDBJ databases">
        <title>Screening of Novel Bioactive Compounds from Soil-Associated.</title>
        <authorList>
            <person name="Gong X."/>
        </authorList>
    </citation>
    <scope>NUCLEOTIDE SEQUENCE [LARGE SCALE GENOMIC DNA]</scope>
    <source>
        <strain evidence="2 3">Gxj-6</strain>
    </source>
</reference>
<dbReference type="InterPro" id="IPR050471">
    <property type="entry name" value="AB_hydrolase"/>
</dbReference>
<dbReference type="Proteomes" id="UP000327011">
    <property type="component" value="Unassembled WGS sequence"/>
</dbReference>
<dbReference type="AlphaFoldDB" id="A0A5J5K7Z4"/>
<evidence type="ECO:0000313" key="2">
    <source>
        <dbReference type="EMBL" id="KAA9380576.1"/>
    </source>
</evidence>
<evidence type="ECO:0000313" key="3">
    <source>
        <dbReference type="Proteomes" id="UP000327011"/>
    </source>
</evidence>
<dbReference type="GO" id="GO:0016787">
    <property type="term" value="F:hydrolase activity"/>
    <property type="evidence" value="ECO:0007669"/>
    <property type="project" value="UniProtKB-KW"/>
</dbReference>
<protein>
    <submittedName>
        <fullName evidence="2">Alpha/beta hydrolase</fullName>
    </submittedName>
</protein>
<keyword evidence="2" id="KW-0378">Hydrolase</keyword>
<dbReference type="InterPro" id="IPR029058">
    <property type="entry name" value="AB_hydrolase_fold"/>
</dbReference>
<dbReference type="Pfam" id="PF00561">
    <property type="entry name" value="Abhydrolase_1"/>
    <property type="match status" value="1"/>
</dbReference>
<dbReference type="PRINTS" id="PR00111">
    <property type="entry name" value="ABHYDROLASE"/>
</dbReference>
<dbReference type="PANTHER" id="PTHR43433">
    <property type="entry name" value="HYDROLASE, ALPHA/BETA FOLD FAMILY PROTEIN"/>
    <property type="match status" value="1"/>
</dbReference>
<evidence type="ECO:0000259" key="1">
    <source>
        <dbReference type="Pfam" id="PF00561"/>
    </source>
</evidence>
<comment type="caution">
    <text evidence="2">The sequence shown here is derived from an EMBL/GenBank/DDBJ whole genome shotgun (WGS) entry which is preliminary data.</text>
</comment>
<proteinExistence type="predicted"/>
<organism evidence="2 3">
    <name type="scientific">Microbispora cellulosiformans</name>
    <dbReference type="NCBI Taxonomy" id="2614688"/>
    <lineage>
        <taxon>Bacteria</taxon>
        <taxon>Bacillati</taxon>
        <taxon>Actinomycetota</taxon>
        <taxon>Actinomycetes</taxon>
        <taxon>Streptosporangiales</taxon>
        <taxon>Streptosporangiaceae</taxon>
        <taxon>Microbispora</taxon>
    </lineage>
</organism>
<dbReference type="Gene3D" id="3.40.50.1820">
    <property type="entry name" value="alpha/beta hydrolase"/>
    <property type="match status" value="1"/>
</dbReference>
<accession>A0A5J5K7Z4</accession>
<gene>
    <name evidence="2" type="ORF">F5972_05435</name>
</gene>
<dbReference type="EMBL" id="VYTZ01000002">
    <property type="protein sequence ID" value="KAA9380576.1"/>
    <property type="molecule type" value="Genomic_DNA"/>
</dbReference>
<feature type="domain" description="AB hydrolase-1" evidence="1">
    <location>
        <begin position="44"/>
        <end position="291"/>
    </location>
</feature>
<dbReference type="PANTHER" id="PTHR43433:SF5">
    <property type="entry name" value="AB HYDROLASE-1 DOMAIN-CONTAINING PROTEIN"/>
    <property type="match status" value="1"/>
</dbReference>
<sequence>MDAGFEIHRRSPREGRALTDGVWSADGERRLAVAQRGKIHGGRPVFLLHGTPGSRIGPLPREGLLYRLGVRLITYDRPGYGDSDRHEGRSVGDVAADVAVIADHFGLDRFAVVGRSGGGPHALACAALIPHRVTRAAVLVGLAPQEAEGLDWFDGMTEGNVTEYMTALQGRARLAARLVPTAAEIREDPVRLVNSLYDELTEPDRNVIADAGLRTMLVQTYAEAVRTSAHGWIDDAMAFCSPWGFDPADIRVPTLLWHGEDDVFSPVSHSRWLAGRIPTATVRIQRGAAHFHAFHVLPDLLGWLTRDGRAA</sequence>